<feature type="region of interest" description="Disordered" evidence="1">
    <location>
        <begin position="43"/>
        <end position="64"/>
    </location>
</feature>
<protein>
    <submittedName>
        <fullName evidence="2">Uncharacterized protein</fullName>
    </submittedName>
</protein>
<dbReference type="EMBL" id="KI658811">
    <property type="protein sequence ID" value="ETN81223.1"/>
    <property type="molecule type" value="Genomic_DNA"/>
</dbReference>
<reference evidence="3" key="1">
    <citation type="journal article" date="2014" name="Nat. Genet.">
        <title>Genome of the human hookworm Necator americanus.</title>
        <authorList>
            <person name="Tang Y.T."/>
            <person name="Gao X."/>
            <person name="Rosa B.A."/>
            <person name="Abubucker S."/>
            <person name="Hallsworth-Pepin K."/>
            <person name="Martin J."/>
            <person name="Tyagi R."/>
            <person name="Heizer E."/>
            <person name="Zhang X."/>
            <person name="Bhonagiri-Palsikar V."/>
            <person name="Minx P."/>
            <person name="Warren W.C."/>
            <person name="Wang Q."/>
            <person name="Zhan B."/>
            <person name="Hotez P.J."/>
            <person name="Sternberg P.W."/>
            <person name="Dougall A."/>
            <person name="Gaze S.T."/>
            <person name="Mulvenna J."/>
            <person name="Sotillo J."/>
            <person name="Ranganathan S."/>
            <person name="Rabelo E.M."/>
            <person name="Wilson R.K."/>
            <person name="Felgner P.L."/>
            <person name="Bethony J."/>
            <person name="Hawdon J.M."/>
            <person name="Gasser R.B."/>
            <person name="Loukas A."/>
            <person name="Mitreva M."/>
        </authorList>
    </citation>
    <scope>NUCLEOTIDE SEQUENCE [LARGE SCALE GENOMIC DNA]</scope>
</reference>
<sequence>MYLKDAFSIIERYRRKIGSHRTTSRLRGMKIATCDYKRKRASPENLEGLLPTRKRKDQAESSKI</sequence>
<evidence type="ECO:0000313" key="2">
    <source>
        <dbReference type="EMBL" id="ETN81223.1"/>
    </source>
</evidence>
<dbReference type="AlphaFoldDB" id="W2THC4"/>
<organism evidence="2 3">
    <name type="scientific">Necator americanus</name>
    <name type="common">Human hookworm</name>
    <dbReference type="NCBI Taxonomy" id="51031"/>
    <lineage>
        <taxon>Eukaryota</taxon>
        <taxon>Metazoa</taxon>
        <taxon>Ecdysozoa</taxon>
        <taxon>Nematoda</taxon>
        <taxon>Chromadorea</taxon>
        <taxon>Rhabditida</taxon>
        <taxon>Rhabditina</taxon>
        <taxon>Rhabditomorpha</taxon>
        <taxon>Strongyloidea</taxon>
        <taxon>Ancylostomatidae</taxon>
        <taxon>Bunostominae</taxon>
        <taxon>Necator</taxon>
    </lineage>
</organism>
<keyword evidence="3" id="KW-1185">Reference proteome</keyword>
<accession>W2THC4</accession>
<evidence type="ECO:0000256" key="1">
    <source>
        <dbReference type="SAM" id="MobiDB-lite"/>
    </source>
</evidence>
<evidence type="ECO:0000313" key="3">
    <source>
        <dbReference type="Proteomes" id="UP000053676"/>
    </source>
</evidence>
<gene>
    <name evidence="2" type="ORF">NECAME_08663</name>
</gene>
<proteinExistence type="predicted"/>
<name>W2THC4_NECAM</name>
<dbReference type="Proteomes" id="UP000053676">
    <property type="component" value="Unassembled WGS sequence"/>
</dbReference>
<dbReference type="KEGG" id="nai:NECAME_08663"/>